<evidence type="ECO:0000313" key="6">
    <source>
        <dbReference type="EMBL" id="CAF4149790.1"/>
    </source>
</evidence>
<reference evidence="3" key="1">
    <citation type="submission" date="2021-02" db="EMBL/GenBank/DDBJ databases">
        <authorList>
            <person name="Nowell W R."/>
        </authorList>
    </citation>
    <scope>NUCLEOTIDE SEQUENCE</scope>
</reference>
<dbReference type="EMBL" id="CAJNOE010000057">
    <property type="protein sequence ID" value="CAF0830282.1"/>
    <property type="molecule type" value="Genomic_DNA"/>
</dbReference>
<dbReference type="PROSITE" id="PS50969">
    <property type="entry name" value="FCP1"/>
    <property type="match status" value="1"/>
</dbReference>
<proteinExistence type="inferred from homology"/>
<comment type="function">
    <text evidence="1">Essential component of the TIM23 complex, a complex that mediates the translocation of transit peptide-containing proteins across the mitochondrial inner membrane.</text>
</comment>
<dbReference type="EMBL" id="CAJOBB010006067">
    <property type="protein sequence ID" value="CAF4149790.1"/>
    <property type="molecule type" value="Genomic_DNA"/>
</dbReference>
<feature type="domain" description="FCP1 homology" evidence="2">
    <location>
        <begin position="1"/>
        <end position="213"/>
    </location>
</feature>
<evidence type="ECO:0000313" key="4">
    <source>
        <dbReference type="EMBL" id="CAF0877624.1"/>
    </source>
</evidence>
<dbReference type="Pfam" id="PF03031">
    <property type="entry name" value="NIF"/>
    <property type="match status" value="1"/>
</dbReference>
<keyword evidence="1" id="KW-0809">Transit peptide</keyword>
<dbReference type="InterPro" id="IPR050365">
    <property type="entry name" value="TIM50"/>
</dbReference>
<evidence type="ECO:0000313" key="7">
    <source>
        <dbReference type="Proteomes" id="UP000663860"/>
    </source>
</evidence>
<dbReference type="GO" id="GO:0015031">
    <property type="term" value="P:protein transport"/>
    <property type="evidence" value="ECO:0007669"/>
    <property type="project" value="UniProtKB-KW"/>
</dbReference>
<comment type="caution">
    <text evidence="3">The sequence shown here is derived from an EMBL/GenBank/DDBJ whole genome shotgun (WGS) entry which is preliminary data.</text>
</comment>
<dbReference type="EMBL" id="CAJNOG010000065">
    <property type="protein sequence ID" value="CAF0877624.1"/>
    <property type="molecule type" value="Genomic_DNA"/>
</dbReference>
<dbReference type="GO" id="GO:0005744">
    <property type="term" value="C:TIM23 mitochondrial import inner membrane translocase complex"/>
    <property type="evidence" value="ECO:0007669"/>
    <property type="project" value="UniProtKB-UniRule"/>
</dbReference>
<organism evidence="3 7">
    <name type="scientific">Adineta steineri</name>
    <dbReference type="NCBI Taxonomy" id="433720"/>
    <lineage>
        <taxon>Eukaryota</taxon>
        <taxon>Metazoa</taxon>
        <taxon>Spiralia</taxon>
        <taxon>Gnathifera</taxon>
        <taxon>Rotifera</taxon>
        <taxon>Eurotatoria</taxon>
        <taxon>Bdelloidea</taxon>
        <taxon>Adinetida</taxon>
        <taxon>Adinetidae</taxon>
        <taxon>Adineta</taxon>
    </lineage>
</organism>
<comment type="subcellular location">
    <subcellularLocation>
        <location evidence="1">Mitochondrion inner membrane</location>
        <topology evidence="1">Single-pass membrane protein</topology>
    </subcellularLocation>
</comment>
<dbReference type="InterPro" id="IPR036412">
    <property type="entry name" value="HAD-like_sf"/>
</dbReference>
<name>A0A813UJ50_9BILA</name>
<dbReference type="AlphaFoldDB" id="A0A813UJ50"/>
<accession>A0A813UJ50</accession>
<protein>
    <recommendedName>
        <fullName evidence="1">Mitochondrial import inner membrane translocase subunit TIM50</fullName>
    </recommendedName>
</protein>
<gene>
    <name evidence="3" type="ORF">IZO911_LOCUS8492</name>
    <name evidence="4" type="ORF">JYZ213_LOCUS9311</name>
    <name evidence="6" type="ORF">KXQ929_LOCUS37190</name>
    <name evidence="5" type="ORF">OXD698_LOCUS32690</name>
</gene>
<dbReference type="EMBL" id="CAJOAZ010004317">
    <property type="protein sequence ID" value="CAF4053587.1"/>
    <property type="molecule type" value="Genomic_DNA"/>
</dbReference>
<comment type="similarity">
    <text evidence="1">Belongs to the TIM50 family.</text>
</comment>
<dbReference type="Proteomes" id="UP000663868">
    <property type="component" value="Unassembled WGS sequence"/>
</dbReference>
<dbReference type="Gene3D" id="3.40.50.1000">
    <property type="entry name" value="HAD superfamily/HAD-like"/>
    <property type="match status" value="1"/>
</dbReference>
<evidence type="ECO:0000313" key="3">
    <source>
        <dbReference type="EMBL" id="CAF0830282.1"/>
    </source>
</evidence>
<evidence type="ECO:0000313" key="5">
    <source>
        <dbReference type="EMBL" id="CAF4053587.1"/>
    </source>
</evidence>
<evidence type="ECO:0000256" key="1">
    <source>
        <dbReference type="RuleBase" id="RU365079"/>
    </source>
</evidence>
<keyword evidence="1" id="KW-0496">Mitochondrion</keyword>
<dbReference type="InterPro" id="IPR023214">
    <property type="entry name" value="HAD_sf"/>
</dbReference>
<dbReference type="InterPro" id="IPR004274">
    <property type="entry name" value="FCP1_dom"/>
</dbReference>
<dbReference type="SUPFAM" id="SSF56784">
    <property type="entry name" value="HAD-like"/>
    <property type="match status" value="1"/>
</dbReference>
<dbReference type="SMART" id="SM00577">
    <property type="entry name" value="CPDc"/>
    <property type="match status" value="1"/>
</dbReference>
<dbReference type="Proteomes" id="UP000663844">
    <property type="component" value="Unassembled WGS sequence"/>
</dbReference>
<keyword evidence="1" id="KW-0813">Transport</keyword>
<dbReference type="PANTHER" id="PTHR12210">
    <property type="entry name" value="DULLARD PROTEIN PHOSPHATASE"/>
    <property type="match status" value="1"/>
</dbReference>
<evidence type="ECO:0000259" key="2">
    <source>
        <dbReference type="PROSITE" id="PS50969"/>
    </source>
</evidence>
<keyword evidence="1" id="KW-0811">Translocation</keyword>
<comment type="subunit">
    <text evidence="1">Component of the TIM23 complex.</text>
</comment>
<dbReference type="Proteomes" id="UP000663860">
    <property type="component" value="Unassembled WGS sequence"/>
</dbReference>
<keyword evidence="1" id="KW-0653">Protein transport</keyword>
<sequence>MSQLKRLIILDLNGLLIHRVHETEYVKCQRLLTEQYVRTYLTGSERIGHSEVWFRPNVKIFLAWLMEHFHVAIWSSVLRHNLEPIVKYLLPDKYKRDRLLFWWDQQNCHVENNPTATDPKNAKSYFKRLTSVWNAASINNRWSTNQPENTGLCDHTLLIDDNVLKARDNPPYTAIHPRSWKRFEFDDNNRTLTVYEDNVLYTDGQLRTWLEGLLEWNGTVADYVQQHPYIDPPL</sequence>
<dbReference type="Proteomes" id="UP000663845">
    <property type="component" value="Unassembled WGS sequence"/>
</dbReference>